<dbReference type="Gene3D" id="3.40.50.150">
    <property type="entry name" value="Vaccinia Virus protein VP39"/>
    <property type="match status" value="1"/>
</dbReference>
<comment type="caution">
    <text evidence="3">The sequence shown here is derived from an EMBL/GenBank/DDBJ whole genome shotgun (WGS) entry which is preliminary data.</text>
</comment>
<dbReference type="RefSeq" id="WP_106584070.1">
    <property type="nucleotide sequence ID" value="NZ_PYGA01000012.1"/>
</dbReference>
<sequence>MNHPDPAPGRESTTPQPPMAIWPCAQRPPEDQRAERGLANPVAAAEPATLPDLAQRVIVELCAPGSAVADLMCGSGTIAAEAARMGRRVLAMDIEAACLAQTRTHLDQPGLSAHVEALWQGDLRDAADLLPDAHRSRDLIVLALPLPGQGTPAGRERGTLTGLYACSYALALEQALRACAVLARPGARLALICPHQPAATPDLAGLAATAATAAGLTYIQHVLALRAPITHGALALRPAPVQAPLNPDSARAAASLHTPVHDDVLIFTAPTRTATPARAGVGR</sequence>
<accession>A0A2P8DFZ1</accession>
<feature type="domain" description="Methyltransferase" evidence="2">
    <location>
        <begin position="68"/>
        <end position="142"/>
    </location>
</feature>
<feature type="region of interest" description="Disordered" evidence="1">
    <location>
        <begin position="1"/>
        <end position="35"/>
    </location>
</feature>
<dbReference type="Proteomes" id="UP000240542">
    <property type="component" value="Unassembled WGS sequence"/>
</dbReference>
<keyword evidence="4" id="KW-1185">Reference proteome</keyword>
<reference evidence="3 4" key="1">
    <citation type="submission" date="2018-03" db="EMBL/GenBank/DDBJ databases">
        <title>Genomic Encyclopedia of Archaeal and Bacterial Type Strains, Phase II (KMG-II): from individual species to whole genera.</title>
        <authorList>
            <person name="Goeker M."/>
        </authorList>
    </citation>
    <scope>NUCLEOTIDE SEQUENCE [LARGE SCALE GENOMIC DNA]</scope>
    <source>
        <strain evidence="3 4">DSM 45312</strain>
    </source>
</reference>
<dbReference type="GO" id="GO:0032259">
    <property type="term" value="P:methylation"/>
    <property type="evidence" value="ECO:0007669"/>
    <property type="project" value="UniProtKB-KW"/>
</dbReference>
<dbReference type="CDD" id="cd02440">
    <property type="entry name" value="AdoMet_MTases"/>
    <property type="match status" value="1"/>
</dbReference>
<dbReference type="InterPro" id="IPR041698">
    <property type="entry name" value="Methyltransf_25"/>
</dbReference>
<evidence type="ECO:0000259" key="2">
    <source>
        <dbReference type="Pfam" id="PF13649"/>
    </source>
</evidence>
<dbReference type="GO" id="GO:0008168">
    <property type="term" value="F:methyltransferase activity"/>
    <property type="evidence" value="ECO:0007669"/>
    <property type="project" value="UniProtKB-KW"/>
</dbReference>
<keyword evidence="3" id="KW-0489">Methyltransferase</keyword>
<evidence type="ECO:0000313" key="3">
    <source>
        <dbReference type="EMBL" id="PSK96131.1"/>
    </source>
</evidence>
<dbReference type="EMBL" id="PYGA01000012">
    <property type="protein sequence ID" value="PSK96131.1"/>
    <property type="molecule type" value="Genomic_DNA"/>
</dbReference>
<dbReference type="Pfam" id="PF13649">
    <property type="entry name" value="Methyltransf_25"/>
    <property type="match status" value="1"/>
</dbReference>
<gene>
    <name evidence="3" type="ORF">CLV63_11213</name>
</gene>
<dbReference type="AlphaFoldDB" id="A0A2P8DFZ1"/>
<keyword evidence="3" id="KW-0808">Transferase</keyword>
<evidence type="ECO:0000313" key="4">
    <source>
        <dbReference type="Proteomes" id="UP000240542"/>
    </source>
</evidence>
<organism evidence="3 4">
    <name type="scientific">Murinocardiopsis flavida</name>
    <dbReference type="NCBI Taxonomy" id="645275"/>
    <lineage>
        <taxon>Bacteria</taxon>
        <taxon>Bacillati</taxon>
        <taxon>Actinomycetota</taxon>
        <taxon>Actinomycetes</taxon>
        <taxon>Streptosporangiales</taxon>
        <taxon>Nocardiopsidaceae</taxon>
        <taxon>Murinocardiopsis</taxon>
    </lineage>
</organism>
<dbReference type="SUPFAM" id="SSF53335">
    <property type="entry name" value="S-adenosyl-L-methionine-dependent methyltransferases"/>
    <property type="match status" value="1"/>
</dbReference>
<dbReference type="InterPro" id="IPR029063">
    <property type="entry name" value="SAM-dependent_MTases_sf"/>
</dbReference>
<evidence type="ECO:0000256" key="1">
    <source>
        <dbReference type="SAM" id="MobiDB-lite"/>
    </source>
</evidence>
<proteinExistence type="predicted"/>
<dbReference type="OrthoDB" id="9787825at2"/>
<protein>
    <submittedName>
        <fullName evidence="3">Methyltransferase family protein</fullName>
    </submittedName>
</protein>
<name>A0A2P8DFZ1_9ACTN</name>